<proteinExistence type="predicted"/>
<evidence type="ECO:0000313" key="2">
    <source>
        <dbReference type="Proteomes" id="UP001275315"/>
    </source>
</evidence>
<name>A0ABU5CNQ5_9BACI</name>
<protein>
    <submittedName>
        <fullName evidence="1">Uncharacterized protein</fullName>
    </submittedName>
</protein>
<keyword evidence="2" id="KW-1185">Reference proteome</keyword>
<dbReference type="Proteomes" id="UP001275315">
    <property type="component" value="Unassembled WGS sequence"/>
</dbReference>
<reference evidence="1 2" key="1">
    <citation type="submission" date="2023-10" db="EMBL/GenBank/DDBJ databases">
        <title>Virgibacillus soli CC-YMP-6 genome.</title>
        <authorList>
            <person name="Miliotis G."/>
            <person name="Sengupta P."/>
            <person name="Hameed A."/>
            <person name="Chuvochina M."/>
            <person name="Mcdonagh F."/>
            <person name="Simpson A.C."/>
            <person name="Singh N.K."/>
            <person name="Rekha P.D."/>
            <person name="Raman K."/>
            <person name="Hugenholtz P."/>
            <person name="Venkateswaran K."/>
        </authorList>
    </citation>
    <scope>NUCLEOTIDE SEQUENCE [LARGE SCALE GENOMIC DNA]</scope>
    <source>
        <strain evidence="1 2">CC-YMP-6</strain>
    </source>
</reference>
<accession>A0ABU5CNQ5</accession>
<comment type="caution">
    <text evidence="1">The sequence shown here is derived from an EMBL/GenBank/DDBJ whole genome shotgun (WGS) entry which is preliminary data.</text>
</comment>
<gene>
    <name evidence="1" type="ORF">RWD45_04375</name>
</gene>
<evidence type="ECO:0000313" key="1">
    <source>
        <dbReference type="EMBL" id="MDY0407987.1"/>
    </source>
</evidence>
<sequence length="67" mass="7961">MTNEERNRLIEQERVDQVIDIIHKKQQKLYDSSTALRDSVIELRKTFWEDVTVNLDEPDDIIETEAS</sequence>
<dbReference type="RefSeq" id="WP_320378755.1">
    <property type="nucleotide sequence ID" value="NZ_JAWDIQ010000001.1"/>
</dbReference>
<organism evidence="1 2">
    <name type="scientific">Paracerasibacillus soli</name>
    <dbReference type="NCBI Taxonomy" id="480284"/>
    <lineage>
        <taxon>Bacteria</taxon>
        <taxon>Bacillati</taxon>
        <taxon>Bacillota</taxon>
        <taxon>Bacilli</taxon>
        <taxon>Bacillales</taxon>
        <taxon>Bacillaceae</taxon>
        <taxon>Paracerasibacillus</taxon>
    </lineage>
</organism>
<dbReference type="EMBL" id="JAWDIQ010000001">
    <property type="protein sequence ID" value="MDY0407987.1"/>
    <property type="molecule type" value="Genomic_DNA"/>
</dbReference>